<dbReference type="PANTHER" id="PTHR43409:SF16">
    <property type="entry name" value="SLR0320 PROTEIN"/>
    <property type="match status" value="1"/>
</dbReference>
<keyword evidence="3" id="KW-0479">Metal-binding</keyword>
<dbReference type="InterPro" id="IPR051198">
    <property type="entry name" value="BchE-like"/>
</dbReference>
<dbReference type="InterPro" id="IPR058240">
    <property type="entry name" value="rSAM_sf"/>
</dbReference>
<organism evidence="10 11">
    <name type="scientific">Tistrella mobilis</name>
    <dbReference type="NCBI Taxonomy" id="171437"/>
    <lineage>
        <taxon>Bacteria</taxon>
        <taxon>Pseudomonadati</taxon>
        <taxon>Pseudomonadota</taxon>
        <taxon>Alphaproteobacteria</taxon>
        <taxon>Geminicoccales</taxon>
        <taxon>Geminicoccaceae</taxon>
        <taxon>Tistrella</taxon>
    </lineage>
</organism>
<evidence type="ECO:0000259" key="8">
    <source>
        <dbReference type="PROSITE" id="PS51918"/>
    </source>
</evidence>
<proteinExistence type="predicted"/>
<keyword evidence="5" id="KW-0411">Iron-sulfur</keyword>
<dbReference type="GO" id="GO:0003824">
    <property type="term" value="F:catalytic activity"/>
    <property type="evidence" value="ECO:0007669"/>
    <property type="project" value="InterPro"/>
</dbReference>
<reference evidence="9 12" key="2">
    <citation type="journal article" date="2018" name="Nat. Biotechnol.">
        <title>A standardized bacterial taxonomy based on genome phylogeny substantially revises the tree of life.</title>
        <authorList>
            <person name="Parks D.H."/>
            <person name="Chuvochina M."/>
            <person name="Waite D.W."/>
            <person name="Rinke C."/>
            <person name="Skarshewski A."/>
            <person name="Chaumeil P.A."/>
            <person name="Hugenholtz P."/>
        </authorList>
    </citation>
    <scope>NUCLEOTIDE SEQUENCE [LARGE SCALE GENOMIC DNA]</scope>
    <source>
        <strain evidence="9">UBA8739</strain>
    </source>
</reference>
<dbReference type="Gene3D" id="3.40.50.280">
    <property type="entry name" value="Cobalamin-binding domain"/>
    <property type="match status" value="1"/>
</dbReference>
<protein>
    <submittedName>
        <fullName evidence="10">Radical SAM protein</fullName>
    </submittedName>
</protein>
<evidence type="ECO:0000313" key="12">
    <source>
        <dbReference type="Proteomes" id="UP000257706"/>
    </source>
</evidence>
<name>A0A162JQ26_9PROT</name>
<dbReference type="SUPFAM" id="SSF102114">
    <property type="entry name" value="Radical SAM enzymes"/>
    <property type="match status" value="1"/>
</dbReference>
<keyword evidence="4" id="KW-0408">Iron</keyword>
<dbReference type="Pfam" id="PF04055">
    <property type="entry name" value="Radical_SAM"/>
    <property type="match status" value="1"/>
</dbReference>
<dbReference type="CDD" id="cd01335">
    <property type="entry name" value="Radical_SAM"/>
    <property type="match status" value="1"/>
</dbReference>
<dbReference type="Proteomes" id="UP000075787">
    <property type="component" value="Unassembled WGS sequence"/>
</dbReference>
<comment type="caution">
    <text evidence="10">The sequence shown here is derived from an EMBL/GenBank/DDBJ whole genome shotgun (WGS) entry which is preliminary data.</text>
</comment>
<evidence type="ECO:0000256" key="2">
    <source>
        <dbReference type="ARBA" id="ARBA00022691"/>
    </source>
</evidence>
<feature type="domain" description="Radical SAM core" evidence="8">
    <location>
        <begin position="247"/>
        <end position="481"/>
    </location>
</feature>
<dbReference type="InterPro" id="IPR023404">
    <property type="entry name" value="rSAM_horseshoe"/>
</dbReference>
<reference evidence="10 11" key="1">
    <citation type="submission" date="2015-12" db="EMBL/GenBank/DDBJ databases">
        <title>Genome sequence of Tistrella mobilis MCCC 1A02139.</title>
        <authorList>
            <person name="Lu L."/>
            <person name="Lai Q."/>
            <person name="Shao Z."/>
            <person name="Qian P."/>
        </authorList>
    </citation>
    <scope>NUCLEOTIDE SEQUENCE [LARGE SCALE GENOMIC DNA]</scope>
    <source>
        <strain evidence="10 11">MCCC 1A02139</strain>
    </source>
</reference>
<dbReference type="Pfam" id="PF02310">
    <property type="entry name" value="B12-binding"/>
    <property type="match status" value="1"/>
</dbReference>
<dbReference type="InterPro" id="IPR007197">
    <property type="entry name" value="rSAM"/>
</dbReference>
<evidence type="ECO:0000256" key="3">
    <source>
        <dbReference type="ARBA" id="ARBA00022723"/>
    </source>
</evidence>
<evidence type="ECO:0000259" key="7">
    <source>
        <dbReference type="PROSITE" id="PS51332"/>
    </source>
</evidence>
<dbReference type="PROSITE" id="PS51918">
    <property type="entry name" value="RADICAL_SAM"/>
    <property type="match status" value="1"/>
</dbReference>
<feature type="domain" description="B12-binding" evidence="7">
    <location>
        <begin position="42"/>
        <end position="190"/>
    </location>
</feature>
<dbReference type="GO" id="GO:0046872">
    <property type="term" value="F:metal ion binding"/>
    <property type="evidence" value="ECO:0007669"/>
    <property type="project" value="UniProtKB-KW"/>
</dbReference>
<dbReference type="CDD" id="cd02068">
    <property type="entry name" value="radical_SAM_B12_BD"/>
    <property type="match status" value="1"/>
</dbReference>
<accession>A0A162JQ26</accession>
<keyword evidence="2" id="KW-0949">S-adenosyl-L-methionine</keyword>
<dbReference type="GO" id="GO:0031419">
    <property type="term" value="F:cobalamin binding"/>
    <property type="evidence" value="ECO:0007669"/>
    <property type="project" value="InterPro"/>
</dbReference>
<dbReference type="PANTHER" id="PTHR43409">
    <property type="entry name" value="ANAEROBIC MAGNESIUM-PROTOPORPHYRIN IX MONOMETHYL ESTER CYCLASE-RELATED"/>
    <property type="match status" value="1"/>
</dbReference>
<dbReference type="OrthoDB" id="9801424at2"/>
<evidence type="ECO:0000313" key="10">
    <source>
        <dbReference type="EMBL" id="KYO49630.1"/>
    </source>
</evidence>
<dbReference type="GO" id="GO:0051536">
    <property type="term" value="F:iron-sulfur cluster binding"/>
    <property type="evidence" value="ECO:0007669"/>
    <property type="project" value="UniProtKB-KW"/>
</dbReference>
<evidence type="ECO:0000256" key="1">
    <source>
        <dbReference type="ARBA" id="ARBA00001966"/>
    </source>
</evidence>
<evidence type="ECO:0000313" key="9">
    <source>
        <dbReference type="EMBL" id="HAE51163.1"/>
    </source>
</evidence>
<comment type="cofactor">
    <cofactor evidence="1">
        <name>[4Fe-4S] cluster</name>
        <dbReference type="ChEBI" id="CHEBI:49883"/>
    </cofactor>
</comment>
<dbReference type="Proteomes" id="UP000257706">
    <property type="component" value="Unassembled WGS sequence"/>
</dbReference>
<dbReference type="InterPro" id="IPR006158">
    <property type="entry name" value="Cobalamin-bd"/>
</dbReference>
<sequence length="707" mass="79114">MTGHFRMSQDPDLLSPDHQGMDMPDTMIARTATAASAGFGAKPTLRVGLVAYNWEADTSLALWNLVTYARRTPAIAERVTFVEHCAATPKSLMDEEAQLFFLLKWQETHNFDVVGFSCYIWNIKFVLRAAKAIKELWPQTVVIFGGQQIRGSYVPFVFDRERCADICVCNEAEVTFRDLLNSFLDGSPKLSTVGGIAYMAPDGNTDDFLIFDGSGRVPAGTAYHETAEAALIEDINDIPSPYLGGIELPHGGAFLYEASRGCPYRCSFCIWGESKGVREYEMERVEAELHNILSHHPSHIMFCDGTFNMRKERAARILEILVEHLRDGRVQPFSLLLELKLEIIDDNLARVMDELVRLNPLVTFEFGLQSASQEAAKLMRRPFTEDRFRRAWNRLSDKLKSSAIIDCIYGLPGDGIPQFMQTVDFCYSLSPHRIQAFRLSILPGSEFERQAQEHEIRYMREPNHMVYETKWLNLDQMAWVETFGFAVADLYHFHGTTIKCLLAMKDQLGVDGFSDLIRRFVDWAGRDRILGSIYAGNRPEGRWRAIDLSKPFEQFIQTRLLPDAGITDPSIRDRLHDLFRYEVTMGRVAVGGLAETPLPALSAGGGAGELAIRVELMHSRFDIPGFIMGAHGRGDIDIMDMDETDSYVAFTQKAGHQGVLVPISYRISGRMAGLIEAARRDTAAGAGLAPVLSKLVKIGIVAEATGS</sequence>
<dbReference type="SFLD" id="SFLDS00029">
    <property type="entry name" value="Radical_SAM"/>
    <property type="match status" value="1"/>
</dbReference>
<evidence type="ECO:0000256" key="5">
    <source>
        <dbReference type="ARBA" id="ARBA00023014"/>
    </source>
</evidence>
<dbReference type="GO" id="GO:0005829">
    <property type="term" value="C:cytosol"/>
    <property type="evidence" value="ECO:0007669"/>
    <property type="project" value="TreeGrafter"/>
</dbReference>
<dbReference type="InterPro" id="IPR006638">
    <property type="entry name" value="Elp3/MiaA/NifB-like_rSAM"/>
</dbReference>
<evidence type="ECO:0000256" key="6">
    <source>
        <dbReference type="SAM" id="MobiDB-lite"/>
    </source>
</evidence>
<evidence type="ECO:0000256" key="4">
    <source>
        <dbReference type="ARBA" id="ARBA00023004"/>
    </source>
</evidence>
<feature type="region of interest" description="Disordered" evidence="6">
    <location>
        <begin position="1"/>
        <end position="20"/>
    </location>
</feature>
<gene>
    <name evidence="10" type="ORF">AUP44_01710</name>
    <name evidence="9" type="ORF">DCK97_27490</name>
</gene>
<dbReference type="SFLD" id="SFLDG01082">
    <property type="entry name" value="B12-binding_domain_containing"/>
    <property type="match status" value="1"/>
</dbReference>
<dbReference type="SMART" id="SM00729">
    <property type="entry name" value="Elp3"/>
    <property type="match status" value="1"/>
</dbReference>
<dbReference type="AlphaFoldDB" id="A0A162JQ26"/>
<evidence type="ECO:0000313" key="11">
    <source>
        <dbReference type="Proteomes" id="UP000075787"/>
    </source>
</evidence>
<dbReference type="Gene3D" id="3.80.30.20">
    <property type="entry name" value="tm_1862 like domain"/>
    <property type="match status" value="1"/>
</dbReference>
<dbReference type="PROSITE" id="PS51332">
    <property type="entry name" value="B12_BINDING"/>
    <property type="match status" value="1"/>
</dbReference>
<dbReference type="EMBL" id="LPZR01000223">
    <property type="protein sequence ID" value="KYO49630.1"/>
    <property type="molecule type" value="Genomic_DNA"/>
</dbReference>
<dbReference type="EMBL" id="DMAI01000453">
    <property type="protein sequence ID" value="HAE51163.1"/>
    <property type="molecule type" value="Genomic_DNA"/>
</dbReference>